<evidence type="ECO:0000313" key="13">
    <source>
        <dbReference type="EMBL" id="KAF0982018.1"/>
    </source>
</evidence>
<keyword evidence="14" id="KW-1185">Reference proteome</keyword>
<evidence type="ECO:0000256" key="6">
    <source>
        <dbReference type="ARBA" id="ARBA00022801"/>
    </source>
</evidence>
<keyword evidence="5" id="KW-0479">Metal-binding</keyword>
<evidence type="ECO:0000256" key="11">
    <source>
        <dbReference type="SAM" id="Phobius"/>
    </source>
</evidence>
<dbReference type="InterPro" id="IPR001915">
    <property type="entry name" value="Peptidase_M48"/>
</dbReference>
<comment type="caution">
    <text evidence="13">The sequence shown here is derived from an EMBL/GenBank/DDBJ whole genome shotgun (WGS) entry which is preliminary data.</text>
</comment>
<dbReference type="InterPro" id="IPR050083">
    <property type="entry name" value="HtpX_protease"/>
</dbReference>
<dbReference type="Proteomes" id="UP000444721">
    <property type="component" value="Unassembled WGS sequence"/>
</dbReference>
<gene>
    <name evidence="13" type="ORF">FDP41_011879</name>
</gene>
<dbReference type="PANTHER" id="PTHR43221">
    <property type="entry name" value="PROTEASE HTPX"/>
    <property type="match status" value="1"/>
</dbReference>
<keyword evidence="8 11" id="KW-1133">Transmembrane helix</keyword>
<keyword evidence="4 11" id="KW-0812">Transmembrane</keyword>
<keyword evidence="3" id="KW-0645">Protease</keyword>
<keyword evidence="9" id="KW-0482">Metalloprotease</keyword>
<evidence type="ECO:0000256" key="3">
    <source>
        <dbReference type="ARBA" id="ARBA00022670"/>
    </source>
</evidence>
<evidence type="ECO:0000256" key="10">
    <source>
        <dbReference type="ARBA" id="ARBA00023136"/>
    </source>
</evidence>
<keyword evidence="6" id="KW-0378">Hydrolase</keyword>
<keyword evidence="2" id="KW-1003">Cell membrane</keyword>
<evidence type="ECO:0000256" key="9">
    <source>
        <dbReference type="ARBA" id="ARBA00023049"/>
    </source>
</evidence>
<evidence type="ECO:0000256" key="8">
    <source>
        <dbReference type="ARBA" id="ARBA00022989"/>
    </source>
</evidence>
<evidence type="ECO:0000256" key="2">
    <source>
        <dbReference type="ARBA" id="ARBA00022475"/>
    </source>
</evidence>
<dbReference type="VEuPathDB" id="AmoebaDB:NfTy_022390"/>
<dbReference type="EMBL" id="VFQX01000012">
    <property type="protein sequence ID" value="KAF0982018.1"/>
    <property type="molecule type" value="Genomic_DNA"/>
</dbReference>
<evidence type="ECO:0000259" key="12">
    <source>
        <dbReference type="Pfam" id="PF01435"/>
    </source>
</evidence>
<dbReference type="GO" id="GO:0004222">
    <property type="term" value="F:metalloendopeptidase activity"/>
    <property type="evidence" value="ECO:0007669"/>
    <property type="project" value="InterPro"/>
</dbReference>
<dbReference type="GeneID" id="68119094"/>
<dbReference type="OMA" id="INNYHAN"/>
<proteinExistence type="predicted"/>
<feature type="domain" description="Peptidase M48" evidence="12">
    <location>
        <begin position="230"/>
        <end position="469"/>
    </location>
</feature>
<dbReference type="VEuPathDB" id="AmoebaDB:FDP41_011879"/>
<feature type="transmembrane region" description="Helical" evidence="11">
    <location>
        <begin position="497"/>
        <end position="516"/>
    </location>
</feature>
<comment type="cofactor">
    <cofactor evidence="1">
        <name>Zn(2+)</name>
        <dbReference type="ChEBI" id="CHEBI:29105"/>
    </cofactor>
</comment>
<dbReference type="AlphaFoldDB" id="A0A6A5C8E0"/>
<evidence type="ECO:0000256" key="5">
    <source>
        <dbReference type="ARBA" id="ARBA00022723"/>
    </source>
</evidence>
<accession>A0A6A5C8E0</accession>
<dbReference type="GO" id="GO:0046872">
    <property type="term" value="F:metal ion binding"/>
    <property type="evidence" value="ECO:0007669"/>
    <property type="project" value="UniProtKB-KW"/>
</dbReference>
<keyword evidence="7" id="KW-0862">Zinc</keyword>
<dbReference type="VEuPathDB" id="AmoebaDB:NF0129560"/>
<evidence type="ECO:0000256" key="1">
    <source>
        <dbReference type="ARBA" id="ARBA00001947"/>
    </source>
</evidence>
<name>A0A6A5C8E0_NAEFO</name>
<dbReference type="Pfam" id="PF01435">
    <property type="entry name" value="Peptidase_M48"/>
    <property type="match status" value="1"/>
</dbReference>
<reference evidence="13 14" key="1">
    <citation type="journal article" date="2019" name="Sci. Rep.">
        <title>Nanopore sequencing improves the draft genome of the human pathogenic amoeba Naegleria fowleri.</title>
        <authorList>
            <person name="Liechti N."/>
            <person name="Schurch N."/>
            <person name="Bruggmann R."/>
            <person name="Wittwer M."/>
        </authorList>
    </citation>
    <scope>NUCLEOTIDE SEQUENCE [LARGE SCALE GENOMIC DNA]</scope>
    <source>
        <strain evidence="13 14">ATCC 30894</strain>
    </source>
</reference>
<dbReference type="OrthoDB" id="272500at2759"/>
<dbReference type="PANTHER" id="PTHR43221:SF2">
    <property type="entry name" value="PROTEASE HTPX HOMOLOG"/>
    <property type="match status" value="1"/>
</dbReference>
<evidence type="ECO:0000256" key="7">
    <source>
        <dbReference type="ARBA" id="ARBA00022833"/>
    </source>
</evidence>
<organism evidence="13 14">
    <name type="scientific">Naegleria fowleri</name>
    <name type="common">Brain eating amoeba</name>
    <dbReference type="NCBI Taxonomy" id="5763"/>
    <lineage>
        <taxon>Eukaryota</taxon>
        <taxon>Discoba</taxon>
        <taxon>Heterolobosea</taxon>
        <taxon>Tetramitia</taxon>
        <taxon>Eutetramitia</taxon>
        <taxon>Vahlkampfiidae</taxon>
        <taxon>Naegleria</taxon>
    </lineage>
</organism>
<protein>
    <recommendedName>
        <fullName evidence="12">Peptidase M48 domain-containing protein</fullName>
    </recommendedName>
</protein>
<keyword evidence="10 11" id="KW-0472">Membrane</keyword>
<feature type="transmembrane region" description="Helical" evidence="11">
    <location>
        <begin position="180"/>
        <end position="197"/>
    </location>
</feature>
<dbReference type="RefSeq" id="XP_044566731.1">
    <property type="nucleotide sequence ID" value="XM_044702336.1"/>
</dbReference>
<dbReference type="Gene3D" id="3.30.2010.10">
    <property type="entry name" value="Metalloproteases ('zincins'), catalytic domain"/>
    <property type="match status" value="1"/>
</dbReference>
<evidence type="ECO:0000256" key="4">
    <source>
        <dbReference type="ARBA" id="ARBA00022692"/>
    </source>
</evidence>
<feature type="transmembrane region" description="Helical" evidence="11">
    <location>
        <begin position="155"/>
        <end position="174"/>
    </location>
</feature>
<dbReference type="GO" id="GO:0006508">
    <property type="term" value="P:proteolysis"/>
    <property type="evidence" value="ECO:0007669"/>
    <property type="project" value="UniProtKB-KW"/>
</dbReference>
<sequence>MLRKSLSLCLLPSCSSLLKINRNGCTEFWKKKMKHPSSPGSSSRFIKSNNNILFQHDPSSSSSFSSSLSIHLIRSFHESLVVVRESTASTSETSFTRDSRLSSSTDIPSSSLNNNNIENSSSSIHHHLRFQETELKFRNALLSSVMEQRNRDIKFYWTLFTILASVGSVGFEVLFRILEMPYMGAVYAASLLGYVLFQRTVAIYSKGSWLAKSVGAVEICEETETSPEKLRVYRMVKEIADSIQLKMPSVCYIECEEPNAFACGYNLDCACVTVTSGLAKLLNDMELKSVLAHEIGHVINGDMKTGTLISAMIGAFTLGHKFARNITAKNNRNQTNASNNNNRSQNKNVAQAENLILILSLATLLAGRIMELAISRHREYSADAIASAFTHPYYLRDALQKINNYHANPKKHTKRIHDGGADEESKTTLKELPKYESMSHLYIYNGLESPGSWISTHPSTEDRLASLESVASMNVEDFYKLTMGSSAMKDQRAKTSLFIIISAYLIIIVSIVAYNLEMLAPYAEETFSHIRRDMLMLYKFVNENILQKK</sequence>
<evidence type="ECO:0000313" key="14">
    <source>
        <dbReference type="Proteomes" id="UP000444721"/>
    </source>
</evidence>